<dbReference type="SUPFAM" id="SSF51735">
    <property type="entry name" value="NAD(P)-binding Rossmann-fold domains"/>
    <property type="match status" value="1"/>
</dbReference>
<dbReference type="PIRSF" id="PIRSF000126">
    <property type="entry name" value="11-beta-HSD1"/>
    <property type="match status" value="1"/>
</dbReference>
<dbReference type="Proteomes" id="UP001206692">
    <property type="component" value="Unassembled WGS sequence"/>
</dbReference>
<dbReference type="InterPro" id="IPR002347">
    <property type="entry name" value="SDR_fam"/>
</dbReference>
<dbReference type="Pfam" id="PF00106">
    <property type="entry name" value="adh_short"/>
    <property type="match status" value="1"/>
</dbReference>
<evidence type="ECO:0000256" key="3">
    <source>
        <dbReference type="RuleBase" id="RU000363"/>
    </source>
</evidence>
<comment type="similarity">
    <text evidence="1 3">Belongs to the short-chain dehydrogenases/reductases (SDR) family.</text>
</comment>
<dbReference type="Gene3D" id="3.40.50.720">
    <property type="entry name" value="NAD(P)-binding Rossmann-like Domain"/>
    <property type="match status" value="1"/>
</dbReference>
<dbReference type="PANTHER" id="PTHR42901:SF1">
    <property type="entry name" value="ALCOHOL DEHYDROGENASE"/>
    <property type="match status" value="1"/>
</dbReference>
<keyword evidence="5" id="KW-1185">Reference proteome</keyword>
<dbReference type="RefSeq" id="WP_062411158.1">
    <property type="nucleotide sequence ID" value="NZ_JAJCIO010000009.1"/>
</dbReference>
<keyword evidence="2" id="KW-0560">Oxidoreductase</keyword>
<dbReference type="PANTHER" id="PTHR42901">
    <property type="entry name" value="ALCOHOL DEHYDROGENASE"/>
    <property type="match status" value="1"/>
</dbReference>
<comment type="caution">
    <text evidence="4">The sequence shown here is derived from an EMBL/GenBank/DDBJ whole genome shotgun (WGS) entry which is preliminary data.</text>
</comment>
<dbReference type="PRINTS" id="PR00081">
    <property type="entry name" value="GDHRDH"/>
</dbReference>
<dbReference type="InterPro" id="IPR036291">
    <property type="entry name" value="NAD(P)-bd_dom_sf"/>
</dbReference>
<evidence type="ECO:0000313" key="5">
    <source>
        <dbReference type="Proteomes" id="UP001206692"/>
    </source>
</evidence>
<dbReference type="PRINTS" id="PR00080">
    <property type="entry name" value="SDRFAMILY"/>
</dbReference>
<reference evidence="4 5" key="1">
    <citation type="submission" date="2022-06" db="EMBL/GenBank/DDBJ databases">
        <title>Isolation of gut microbiota from human fecal samples.</title>
        <authorList>
            <person name="Pamer E.G."/>
            <person name="Barat B."/>
            <person name="Waligurski E."/>
            <person name="Medina S."/>
            <person name="Paddock L."/>
            <person name="Mostad J."/>
        </authorList>
    </citation>
    <scope>NUCLEOTIDE SEQUENCE [LARGE SCALE GENOMIC DNA]</scope>
    <source>
        <strain evidence="4 5">DFI.1.1</strain>
    </source>
</reference>
<gene>
    <name evidence="4" type="ORF">NE675_03165</name>
</gene>
<sequence>MTGTSSGLGKELAYIHARRGGSLILVARRQDLLEALARELQDTYGTTVYIISKDLSKETAPEEIYAEVQAKGLQVDYLINNAGLGGQGAFAERSMEIDMNLIAVNIISLTKMTKLFLPDFLKRKSGRILNVSSTAALMPGPLQAVYYASKAYVTSLSNAIWQEIQGSGVTMTLLMPGGMDTGFAAASGLQNTSLAKQMVFSPREIAEPTYAAMLRGQMELIEKLNFIQKLSFKLLPFLPKKLIMKQIYNMQQST</sequence>
<dbReference type="EMBL" id="JANGEW010000004">
    <property type="protein sequence ID" value="MCQ5342040.1"/>
    <property type="molecule type" value="Genomic_DNA"/>
</dbReference>
<accession>A0ABT1SQN8</accession>
<protein>
    <submittedName>
        <fullName evidence="4">SDR family oxidoreductase</fullName>
    </submittedName>
</protein>
<evidence type="ECO:0000256" key="2">
    <source>
        <dbReference type="ARBA" id="ARBA00023002"/>
    </source>
</evidence>
<evidence type="ECO:0000313" key="4">
    <source>
        <dbReference type="EMBL" id="MCQ5342040.1"/>
    </source>
</evidence>
<evidence type="ECO:0000256" key="1">
    <source>
        <dbReference type="ARBA" id="ARBA00006484"/>
    </source>
</evidence>
<proteinExistence type="inferred from homology"/>
<name>A0ABT1SQN8_9FIRM</name>
<organism evidence="4 5">
    <name type="scientific">Megasphaera massiliensis</name>
    <dbReference type="NCBI Taxonomy" id="1232428"/>
    <lineage>
        <taxon>Bacteria</taxon>
        <taxon>Bacillati</taxon>
        <taxon>Bacillota</taxon>
        <taxon>Negativicutes</taxon>
        <taxon>Veillonellales</taxon>
        <taxon>Veillonellaceae</taxon>
        <taxon>Megasphaera</taxon>
    </lineage>
</organism>